<dbReference type="Proteomes" id="UP000009232">
    <property type="component" value="Chromosome"/>
</dbReference>
<dbReference type="eggNOG" id="COG2210">
    <property type="taxonomic scope" value="Bacteria"/>
</dbReference>
<organism evidence="1 2">
    <name type="scientific">Thiomicrospira cyclica (strain DSM 14477 / JCM 11371 / ALM1)</name>
    <name type="common">Thioalkalimicrobium cyclicum</name>
    <dbReference type="NCBI Taxonomy" id="717773"/>
    <lineage>
        <taxon>Bacteria</taxon>
        <taxon>Pseudomonadati</taxon>
        <taxon>Pseudomonadota</taxon>
        <taxon>Gammaproteobacteria</taxon>
        <taxon>Thiotrichales</taxon>
        <taxon>Piscirickettsiaceae</taxon>
        <taxon>Thiomicrospira</taxon>
    </lineage>
</organism>
<accession>F6DAB5</accession>
<dbReference type="Pfam" id="PF13686">
    <property type="entry name" value="DrsE_2"/>
    <property type="match status" value="1"/>
</dbReference>
<dbReference type="HOGENOM" id="CLU_094970_1_0_6"/>
<dbReference type="OrthoDB" id="9802028at2"/>
<dbReference type="PANTHER" id="PTHR34655">
    <property type="entry name" value="CONSERVED WITHIN P. AEROPHILUM"/>
    <property type="match status" value="1"/>
</dbReference>
<dbReference type="PANTHER" id="PTHR34655:SF2">
    <property type="entry name" value="PEROXIREDOXIN FAMILY PROTEIN"/>
    <property type="match status" value="1"/>
</dbReference>
<dbReference type="KEGG" id="tcy:Thicy_0305"/>
<keyword evidence="2" id="KW-1185">Reference proteome</keyword>
<dbReference type="STRING" id="717773.Thicy_0305"/>
<dbReference type="InterPro" id="IPR027396">
    <property type="entry name" value="DsrEFH-like"/>
</dbReference>
<name>F6DAB5_THICA</name>
<evidence type="ECO:0000313" key="1">
    <source>
        <dbReference type="EMBL" id="AEG31081.1"/>
    </source>
</evidence>
<dbReference type="RefSeq" id="WP_013834864.1">
    <property type="nucleotide sequence ID" value="NC_015581.1"/>
</dbReference>
<evidence type="ECO:0000313" key="2">
    <source>
        <dbReference type="Proteomes" id="UP000009232"/>
    </source>
</evidence>
<protein>
    <recommendedName>
        <fullName evidence="3">Peroxiredoxin family protein</fullName>
    </recommendedName>
</protein>
<dbReference type="InterPro" id="IPR032836">
    <property type="entry name" value="DsrE2-like"/>
</dbReference>
<gene>
    <name evidence="1" type="ordered locus">Thicy_0305</name>
</gene>
<dbReference type="EMBL" id="CP002776">
    <property type="protein sequence ID" value="AEG31081.1"/>
    <property type="molecule type" value="Genomic_DNA"/>
</dbReference>
<sequence length="174" mass="19428">MTEQQDQREQLTIIQTKGSLDWAYPSLILTSTARTLDQEAHIFFSYYGIRCLLKDTRSLLVSPVGNPAMPIRSPIGSAGFKAIDWRGYTPDLLWALPGMTRLATWAFKQQLASHGQLPFEEMRELCLDLGVKMTACQMSMELLGFKAEDLISGIEFAGAASYLADSARQQSLFI</sequence>
<dbReference type="SUPFAM" id="SSF75169">
    <property type="entry name" value="DsrEFH-like"/>
    <property type="match status" value="1"/>
</dbReference>
<dbReference type="Gene3D" id="3.40.1260.10">
    <property type="entry name" value="DsrEFH-like"/>
    <property type="match status" value="1"/>
</dbReference>
<evidence type="ECO:0008006" key="3">
    <source>
        <dbReference type="Google" id="ProtNLM"/>
    </source>
</evidence>
<reference evidence="1 2" key="1">
    <citation type="submission" date="2011-05" db="EMBL/GenBank/DDBJ databases">
        <title>Complete sequence of Thioalkalimicrobium cyclicum ALM1.</title>
        <authorList>
            <consortium name="US DOE Joint Genome Institute"/>
            <person name="Lucas S."/>
            <person name="Han J."/>
            <person name="Lapidus A."/>
            <person name="Cheng J.-F."/>
            <person name="Goodwin L."/>
            <person name="Pitluck S."/>
            <person name="Peters L."/>
            <person name="Mikhailova N."/>
            <person name="Davenport K."/>
            <person name="Han C."/>
            <person name="Tapia R."/>
            <person name="Land M."/>
            <person name="Hauser L."/>
            <person name="Kyrpides N."/>
            <person name="Ivanova N."/>
            <person name="Pagani I."/>
            <person name="Kappler U."/>
            <person name="Woyke T."/>
        </authorList>
    </citation>
    <scope>NUCLEOTIDE SEQUENCE [LARGE SCALE GENOMIC DNA]</scope>
    <source>
        <strain evidence="2">DSM 14477 / JCM 11371 / ALM1</strain>
    </source>
</reference>
<dbReference type="AlphaFoldDB" id="F6DAB5"/>
<proteinExistence type="predicted"/>